<keyword evidence="2" id="KW-1185">Reference proteome</keyword>
<comment type="caution">
    <text evidence="1">The sequence shown here is derived from an EMBL/GenBank/DDBJ whole genome shotgun (WGS) entry which is preliminary data.</text>
</comment>
<evidence type="ECO:0000313" key="2">
    <source>
        <dbReference type="Proteomes" id="UP001153365"/>
    </source>
</evidence>
<proteinExistence type="predicted"/>
<protein>
    <submittedName>
        <fullName evidence="1">Expressed protein</fullName>
    </submittedName>
</protein>
<name>A0AAV0ASR5_PHAPC</name>
<gene>
    <name evidence="1" type="ORF">PPACK8108_LOCUS5965</name>
</gene>
<sequence>MLIDSSRRNNRSSVQQIPTELWDYILELIPPTSLRSTALALSEVLPGSKVSTVHLFRHISISDDHQLRSLLTQLHYSTGSYNSTSTSTSRSLSCSTDPKINRDGIKSYGSDPRLDLSNITQTFSLRSWRLMDYNILINVLNLLSKNLRIIDLFIGPLFGPEQLEEMFFNPKLRLETLILRFNQNVSKRSYEPFLKGAYFDGCLDLLAKWPASTLFRSLSIVQDLPPPLQKSTLINEGIAQPIVLFRFWCITNLATSAIGLNIHNLRLRIPGRNLGPPLTEDFNNLQTIRIGSGLTEFRVPTRLFGNLRYLDISTSYLCSVNAGLLPILKIYPHLEHLVIDRTQLIVPSRFEGDEERVYETVRLIGTITASVGINRAVDTSRLWRDFHKTILAENQRIRSGRNGIQPPKEQMANQMTELKRRKAPKSGRSVYVSPRWKKDVRAPVQSTSRTTVDIKSEKMDRYFSAEELILPEKILIIPNPSRLVSLCCGTEIDEDGSERDIRATWMNQFERGWKDGMDRYKQTVLEKITEWDRTVDVWNKALEFKRDKLDEDRLESFLLTKPRLMKVGKGCEKMEEDVEDEELRLDGINLAEESFERFVRMFSLVDIDRQEVLKELDQQMMRPCPTFCTIPDCRSVGRVAWNPNQSDRGIDILKIDMKTPERVERLEERLERLKLSNGDTMDVDDEIDVRHEPSCGHKFGRILWS</sequence>
<dbReference type="EMBL" id="CALTRL010001154">
    <property type="protein sequence ID" value="CAH7671206.1"/>
    <property type="molecule type" value="Genomic_DNA"/>
</dbReference>
<dbReference type="Proteomes" id="UP001153365">
    <property type="component" value="Unassembled WGS sequence"/>
</dbReference>
<accession>A0AAV0ASR5</accession>
<dbReference type="AlphaFoldDB" id="A0AAV0ASR5"/>
<reference evidence="1" key="1">
    <citation type="submission" date="2022-06" db="EMBL/GenBank/DDBJ databases">
        <authorList>
            <consortium name="SYNGENTA / RWTH Aachen University"/>
        </authorList>
    </citation>
    <scope>NUCLEOTIDE SEQUENCE</scope>
</reference>
<organism evidence="1 2">
    <name type="scientific">Phakopsora pachyrhizi</name>
    <name type="common">Asian soybean rust disease fungus</name>
    <dbReference type="NCBI Taxonomy" id="170000"/>
    <lineage>
        <taxon>Eukaryota</taxon>
        <taxon>Fungi</taxon>
        <taxon>Dikarya</taxon>
        <taxon>Basidiomycota</taxon>
        <taxon>Pucciniomycotina</taxon>
        <taxon>Pucciniomycetes</taxon>
        <taxon>Pucciniales</taxon>
        <taxon>Phakopsoraceae</taxon>
        <taxon>Phakopsora</taxon>
    </lineage>
</organism>
<evidence type="ECO:0000313" key="1">
    <source>
        <dbReference type="EMBL" id="CAH7671206.1"/>
    </source>
</evidence>